<comment type="caution">
    <text evidence="1">The sequence shown here is derived from an EMBL/GenBank/DDBJ whole genome shotgun (WGS) entry which is preliminary data.</text>
</comment>
<dbReference type="Proteomes" id="UP000803884">
    <property type="component" value="Unassembled WGS sequence"/>
</dbReference>
<evidence type="ECO:0000313" key="1">
    <source>
        <dbReference type="EMBL" id="KAL1585527.1"/>
    </source>
</evidence>
<dbReference type="GO" id="GO:0016020">
    <property type="term" value="C:membrane"/>
    <property type="evidence" value="ECO:0007669"/>
    <property type="project" value="InterPro"/>
</dbReference>
<dbReference type="Pfam" id="PF03694">
    <property type="entry name" value="Erg28"/>
    <property type="match status" value="1"/>
</dbReference>
<gene>
    <name evidence="1" type="ORF">WHR41_05668</name>
</gene>
<name>A0AB34KN69_9PEZI</name>
<evidence type="ECO:0000313" key="2">
    <source>
        <dbReference type="Proteomes" id="UP000803884"/>
    </source>
</evidence>
<keyword evidence="2" id="KW-1185">Reference proteome</keyword>
<reference evidence="1 2" key="1">
    <citation type="journal article" date="2020" name="Microbiol. Resour. Announc.">
        <title>Draft Genome Sequence of a Cladosporium Species Isolated from the Mesophotic Ascidian Didemnum maculosum.</title>
        <authorList>
            <person name="Gioti A."/>
            <person name="Siaperas R."/>
            <person name="Nikolaivits E."/>
            <person name="Le Goff G."/>
            <person name="Ouazzani J."/>
            <person name="Kotoulas G."/>
            <person name="Topakas E."/>
        </authorList>
    </citation>
    <scope>NUCLEOTIDE SEQUENCE [LARGE SCALE GENOMIC DNA]</scope>
    <source>
        <strain evidence="1 2">TM138-S3</strain>
    </source>
</reference>
<sequence length="141" mass="15420">MDDQPPSTSWEILPLYLYLTALHSSYTALSAYTPSLRSRLLHQTYPSAPYTDLSPFSARQHAALNLLLTITRLHAAMAPHDASAYDAALWGAVVVVAHFVTERGAGSVRGSGLGWAEGVAWVLGGWMLVQRWAYTRGDLGY</sequence>
<accession>A0AB34KN69</accession>
<protein>
    <submittedName>
        <fullName evidence="1">Uncharacterized protein</fullName>
    </submittedName>
</protein>
<dbReference type="AlphaFoldDB" id="A0AB34KN69"/>
<dbReference type="GeneID" id="96007111"/>
<organism evidence="1 2">
    <name type="scientific">Cladosporium halotolerans</name>
    <dbReference type="NCBI Taxonomy" id="1052096"/>
    <lineage>
        <taxon>Eukaryota</taxon>
        <taxon>Fungi</taxon>
        <taxon>Dikarya</taxon>
        <taxon>Ascomycota</taxon>
        <taxon>Pezizomycotina</taxon>
        <taxon>Dothideomycetes</taxon>
        <taxon>Dothideomycetidae</taxon>
        <taxon>Cladosporiales</taxon>
        <taxon>Cladosporiaceae</taxon>
        <taxon>Cladosporium</taxon>
    </lineage>
</organism>
<dbReference type="EMBL" id="JAAQHG020000019">
    <property type="protein sequence ID" value="KAL1585527.1"/>
    <property type="molecule type" value="Genomic_DNA"/>
</dbReference>
<dbReference type="InterPro" id="IPR005352">
    <property type="entry name" value="Erg28"/>
</dbReference>
<proteinExistence type="predicted"/>
<dbReference type="RefSeq" id="XP_069228633.1">
    <property type="nucleotide sequence ID" value="XM_069374273.1"/>
</dbReference>